<sequence>MASGSPSPHKPACSICSRRKVKCDKGDPCSNCLKSQSQCIYEAPALHRRPRKRAADDDLLNRLAAYEDLMRKNNVDFAPLAHTWIPSKLEAQVDEPEPMRFNPLTPALTSPGSAVGRSDNIDNSSGDTERCSWSNLSPELKYPPIYGVCHKDDPILTPMPSLHQMFSAQNTSPSQSHPEPQHIYRLWQIFVDNINPLFKIVHIPTLQQRVLDASWNPSSAPQPLQATMFAIYALSVTSMSPEACQKAFKESRVALMTRYRTAAFQALIEADFLTTKDFEVVQAFVLFLFINPESELTATLTAAALKLCRSLGIHHAKPDLKVSFFEREMRIRVWWQLYGLEARTRALGSPDSRCPPSRSEFGDVRSPLNVNDADLHPEMTEAPIEHSRPTEMMCVLMKYEVFNWIRSTPAASLVFEHIAQSRARDKTMMEVESKAINEIEGIYYNKYLKDVDKRIPIHAQTFNMAKLVIARMRFKVYHPRCRRTGNSDEVVISREENDMLFELAMNWVEAAEAGLRSKFSAHIFTHMTSKCHIDAYIYIISELRYRCTGDRVKKAWQSIETLYEEYPEMLESKSTFFEALRDLTLEAWEAHHNAVTASQRLRELEATPRFIQTLRDRAREKMETEAQASMAPNQQNLDSLGLTDDGNLDWDYWNNFLSL</sequence>
<keyword evidence="7" id="KW-1185">Reference proteome</keyword>
<dbReference type="GO" id="GO:0006351">
    <property type="term" value="P:DNA-templated transcription"/>
    <property type="evidence" value="ECO:0007669"/>
    <property type="project" value="InterPro"/>
</dbReference>
<evidence type="ECO:0000256" key="3">
    <source>
        <dbReference type="ARBA" id="ARBA00023242"/>
    </source>
</evidence>
<dbReference type="SMART" id="SM00066">
    <property type="entry name" value="GAL4"/>
    <property type="match status" value="1"/>
</dbReference>
<comment type="caution">
    <text evidence="6">The sequence shown here is derived from an EMBL/GenBank/DDBJ whole genome shotgun (WGS) entry which is preliminary data.</text>
</comment>
<dbReference type="AlphaFoldDB" id="A0A8H3WJM2"/>
<dbReference type="PROSITE" id="PS00463">
    <property type="entry name" value="ZN2_CY6_FUNGAL_1"/>
    <property type="match status" value="1"/>
</dbReference>
<dbReference type="Pfam" id="PF00172">
    <property type="entry name" value="Zn_clus"/>
    <property type="match status" value="1"/>
</dbReference>
<dbReference type="InterPro" id="IPR036864">
    <property type="entry name" value="Zn2-C6_fun-type_DNA-bd_sf"/>
</dbReference>
<dbReference type="GO" id="GO:0003677">
    <property type="term" value="F:DNA binding"/>
    <property type="evidence" value="ECO:0007669"/>
    <property type="project" value="InterPro"/>
</dbReference>
<keyword evidence="3" id="KW-0539">Nucleus</keyword>
<evidence type="ECO:0000313" key="6">
    <source>
        <dbReference type="EMBL" id="KAF0325787.1"/>
    </source>
</evidence>
<dbReference type="InterPro" id="IPR007219">
    <property type="entry name" value="XnlR_reg_dom"/>
</dbReference>
<dbReference type="Gene3D" id="4.10.240.10">
    <property type="entry name" value="Zn(2)-C6 fungal-type DNA-binding domain"/>
    <property type="match status" value="1"/>
</dbReference>
<dbReference type="Pfam" id="PF04082">
    <property type="entry name" value="Fungal_trans"/>
    <property type="match status" value="1"/>
</dbReference>
<dbReference type="Proteomes" id="UP000434172">
    <property type="component" value="Unassembled WGS sequence"/>
</dbReference>
<dbReference type="GO" id="GO:0008270">
    <property type="term" value="F:zinc ion binding"/>
    <property type="evidence" value="ECO:0007669"/>
    <property type="project" value="InterPro"/>
</dbReference>
<evidence type="ECO:0000256" key="2">
    <source>
        <dbReference type="ARBA" id="ARBA00022723"/>
    </source>
</evidence>
<comment type="subcellular location">
    <subcellularLocation>
        <location evidence="1">Nucleus</location>
    </subcellularLocation>
</comment>
<evidence type="ECO:0000256" key="1">
    <source>
        <dbReference type="ARBA" id="ARBA00004123"/>
    </source>
</evidence>
<evidence type="ECO:0000259" key="5">
    <source>
        <dbReference type="PROSITE" id="PS50048"/>
    </source>
</evidence>
<dbReference type="CDD" id="cd00067">
    <property type="entry name" value="GAL4"/>
    <property type="match status" value="1"/>
</dbReference>
<reference evidence="6 7" key="1">
    <citation type="submission" date="2019-12" db="EMBL/GenBank/DDBJ databases">
        <title>A genome sequence resource for the geographically widespread anthracnose pathogen Colletotrichum asianum.</title>
        <authorList>
            <person name="Meng Y."/>
        </authorList>
    </citation>
    <scope>NUCLEOTIDE SEQUENCE [LARGE SCALE GENOMIC DNA]</scope>
    <source>
        <strain evidence="6 7">ICMP 18580</strain>
    </source>
</reference>
<keyword evidence="2" id="KW-0479">Metal-binding</keyword>
<dbReference type="PROSITE" id="PS50048">
    <property type="entry name" value="ZN2_CY6_FUNGAL_2"/>
    <property type="match status" value="1"/>
</dbReference>
<gene>
    <name evidence="6" type="ORF">GQ607_006919</name>
</gene>
<dbReference type="InterPro" id="IPR050613">
    <property type="entry name" value="Sec_Metabolite_Reg"/>
</dbReference>
<organism evidence="6 7">
    <name type="scientific">Colletotrichum asianum</name>
    <dbReference type="NCBI Taxonomy" id="702518"/>
    <lineage>
        <taxon>Eukaryota</taxon>
        <taxon>Fungi</taxon>
        <taxon>Dikarya</taxon>
        <taxon>Ascomycota</taxon>
        <taxon>Pezizomycotina</taxon>
        <taxon>Sordariomycetes</taxon>
        <taxon>Hypocreomycetidae</taxon>
        <taxon>Glomerellales</taxon>
        <taxon>Glomerellaceae</taxon>
        <taxon>Colletotrichum</taxon>
        <taxon>Colletotrichum gloeosporioides species complex</taxon>
    </lineage>
</organism>
<feature type="compositionally biased region" description="Polar residues" evidence="4">
    <location>
        <begin position="121"/>
        <end position="133"/>
    </location>
</feature>
<dbReference type="SUPFAM" id="SSF57701">
    <property type="entry name" value="Zn2/Cys6 DNA-binding domain"/>
    <property type="match status" value="1"/>
</dbReference>
<dbReference type="PANTHER" id="PTHR31001:SF85">
    <property type="entry name" value="ZN(II)2CYS6 TRANSCRIPTION FACTOR (EUROFUNG)"/>
    <property type="match status" value="1"/>
</dbReference>
<dbReference type="OrthoDB" id="2269373at2759"/>
<dbReference type="PANTHER" id="PTHR31001">
    <property type="entry name" value="UNCHARACTERIZED TRANSCRIPTIONAL REGULATORY PROTEIN"/>
    <property type="match status" value="1"/>
</dbReference>
<proteinExistence type="predicted"/>
<dbReference type="CDD" id="cd12148">
    <property type="entry name" value="fungal_TF_MHR"/>
    <property type="match status" value="1"/>
</dbReference>
<protein>
    <submittedName>
        <fullName evidence="6">C6 transcription factor</fullName>
    </submittedName>
</protein>
<accession>A0A8H3WJM2</accession>
<name>A0A8H3WJM2_9PEZI</name>
<dbReference type="GO" id="GO:0000981">
    <property type="term" value="F:DNA-binding transcription factor activity, RNA polymerase II-specific"/>
    <property type="evidence" value="ECO:0007669"/>
    <property type="project" value="InterPro"/>
</dbReference>
<dbReference type="InterPro" id="IPR001138">
    <property type="entry name" value="Zn2Cys6_DnaBD"/>
</dbReference>
<evidence type="ECO:0000256" key="4">
    <source>
        <dbReference type="SAM" id="MobiDB-lite"/>
    </source>
</evidence>
<dbReference type="EMBL" id="WOWK01000034">
    <property type="protein sequence ID" value="KAF0325787.1"/>
    <property type="molecule type" value="Genomic_DNA"/>
</dbReference>
<feature type="region of interest" description="Disordered" evidence="4">
    <location>
        <begin position="106"/>
        <end position="133"/>
    </location>
</feature>
<dbReference type="GO" id="GO:0005634">
    <property type="term" value="C:nucleus"/>
    <property type="evidence" value="ECO:0007669"/>
    <property type="project" value="UniProtKB-SubCell"/>
</dbReference>
<feature type="domain" description="Zn(2)-C6 fungal-type" evidence="5">
    <location>
        <begin position="12"/>
        <end position="41"/>
    </location>
</feature>
<evidence type="ECO:0000313" key="7">
    <source>
        <dbReference type="Proteomes" id="UP000434172"/>
    </source>
</evidence>